<dbReference type="PANTHER" id="PTHR13136:SF11">
    <property type="entry name" value="TESTIS-EXPRESSED PROTEIN 30"/>
    <property type="match status" value="1"/>
</dbReference>
<evidence type="ECO:0000313" key="2">
    <source>
        <dbReference type="EMBL" id="KAB1886895.1"/>
    </source>
</evidence>
<dbReference type="EMBL" id="WAAQ01000001">
    <property type="protein sequence ID" value="KAB1886895.1"/>
    <property type="molecule type" value="Genomic_DNA"/>
</dbReference>
<name>A0AAD3ZZB7_MICMQ</name>
<organism evidence="2 3">
    <name type="scientific">Microbacterium maritypicum</name>
    <name type="common">Microbacterium liquefaciens</name>
    <dbReference type="NCBI Taxonomy" id="33918"/>
    <lineage>
        <taxon>Bacteria</taxon>
        <taxon>Bacillati</taxon>
        <taxon>Actinomycetota</taxon>
        <taxon>Actinomycetes</taxon>
        <taxon>Micrococcales</taxon>
        <taxon>Microbacteriaceae</taxon>
        <taxon>Microbacterium</taxon>
    </lineage>
</organism>
<dbReference type="Proteomes" id="UP000436027">
    <property type="component" value="Unassembled WGS sequence"/>
</dbReference>
<proteinExistence type="predicted"/>
<dbReference type="InterPro" id="IPR029058">
    <property type="entry name" value="AB_hydrolase_fold"/>
</dbReference>
<dbReference type="Pfam" id="PF20408">
    <property type="entry name" value="Abhydrolase_11"/>
    <property type="match status" value="1"/>
</dbReference>
<gene>
    <name evidence="2" type="ORF">F6W70_05565</name>
</gene>
<evidence type="ECO:0000259" key="1">
    <source>
        <dbReference type="Pfam" id="PF20408"/>
    </source>
</evidence>
<evidence type="ECO:0000313" key="3">
    <source>
        <dbReference type="Proteomes" id="UP000436027"/>
    </source>
</evidence>
<dbReference type="SUPFAM" id="SSF53474">
    <property type="entry name" value="alpha/beta-Hydrolases"/>
    <property type="match status" value="1"/>
</dbReference>
<protein>
    <submittedName>
        <fullName evidence="2">Dienelactone hydrolase</fullName>
    </submittedName>
</protein>
<feature type="domain" description="KANL3/Tex30 alpha/beta hydrolase-like" evidence="1">
    <location>
        <begin position="45"/>
        <end position="214"/>
    </location>
</feature>
<dbReference type="Gene3D" id="3.40.50.1820">
    <property type="entry name" value="alpha/beta hydrolase"/>
    <property type="match status" value="1"/>
</dbReference>
<dbReference type="InterPro" id="IPR026555">
    <property type="entry name" value="NSL3/Tex30"/>
</dbReference>
<dbReference type="GO" id="GO:0016787">
    <property type="term" value="F:hydrolase activity"/>
    <property type="evidence" value="ECO:0007669"/>
    <property type="project" value="UniProtKB-KW"/>
</dbReference>
<comment type="caution">
    <text evidence="2">The sequence shown here is derived from an EMBL/GenBank/DDBJ whole genome shotgun (WGS) entry which is preliminary data.</text>
</comment>
<dbReference type="InterPro" id="IPR046879">
    <property type="entry name" value="KANL3/Tex30_Abhydrolase"/>
</dbReference>
<keyword evidence="2" id="KW-0378">Hydrolase</keyword>
<reference evidence="2 3" key="1">
    <citation type="submission" date="2019-09" db="EMBL/GenBank/DDBJ databases">
        <title>Whole genome sequencing of Microbacterium maritypicum.</title>
        <authorList>
            <person name="Lenchi N."/>
        </authorList>
    </citation>
    <scope>NUCLEOTIDE SEQUENCE [LARGE SCALE GENOMIC DNA]</scope>
    <source>
        <strain evidence="2 3">DSM 12512</strain>
    </source>
</reference>
<accession>A0AAD3ZZB7</accession>
<sequence>MRTASRASGHDGDLRTLRLMVQIPVELSNGPTVVSADWTPGDNGATVIVAHGAGTGKDHPFLTGYVEALGASGFSTLRFNFPYVEQGRRMPGPAAHAIATWNAVAAFARESAPSASLWATGKSYGGRMASMAVAEGMLVDGLAYLGYPLHPPGRPEKPRIEHLPGITVPQLFVEGTNDPFIQPIAQFEEAVASCQDARVVWVEGAGHTFEVKGHKRPAAEIGASLAPIVAEFIDR</sequence>
<dbReference type="PANTHER" id="PTHR13136">
    <property type="entry name" value="TESTIS DEVELOPMENT PROTEIN PRTD"/>
    <property type="match status" value="1"/>
</dbReference>
<dbReference type="AlphaFoldDB" id="A0AAD3ZZB7"/>